<evidence type="ECO:0000313" key="5">
    <source>
        <dbReference type="Proteomes" id="UP000323522"/>
    </source>
</evidence>
<protein>
    <submittedName>
        <fullName evidence="4">AAA family ATPase</fullName>
    </submittedName>
    <submittedName>
        <fullName evidence="3">Energy-coupling factor transporter ATP-binding protein EcfA2</fullName>
    </submittedName>
</protein>
<dbReference type="GO" id="GO:0006302">
    <property type="term" value="P:double-strand break repair"/>
    <property type="evidence" value="ECO:0007669"/>
    <property type="project" value="InterPro"/>
</dbReference>
<dbReference type="InterPro" id="IPR051396">
    <property type="entry name" value="Bact_Antivir_Def_Nuclease"/>
</dbReference>
<sequence>MYIDTIRLENIRGFRELEFSFDRGQGQYAGWTVLTGDNGSGKSTVLRAMALVLAENIRAALQPSFRGWVRSGAGNGKIELHAIANGSTDHRAHIEIVEHPARVGGVLMPDAMGVFDSHPIDGFSCGYGPFRRISRAAPDISDLMTAPVVERFVTLFQETASLVEVDRWLRNLNYKRLEQKPEAAATLAVVLELLNDDFLPNQITVDRVDSDGLWLKDRDGNALSWADMSDGYRAALALLADILRHMVNACGTDDLTGRDDEGRLFLKPAGVVLIDEIDAHLHPEWQREIGFWLKRHFPNIQFIVTSHSPLICQAADPNGLFVLPEPGSDEPARALTAEEYQEVISSRPDTILRSAAFGLQNTRSPVAVEARSAFADLRTKQRAGGKLTQAELVELERLRQYINPDEEP</sequence>
<evidence type="ECO:0000259" key="1">
    <source>
        <dbReference type="Pfam" id="PF13304"/>
    </source>
</evidence>
<reference evidence="4 5" key="1">
    <citation type="submission" date="2019-02" db="EMBL/GenBank/DDBJ databases">
        <title>Complete Genome Sequence and Methylome Analysis of Sphaerotilus natans subsp. sulfidivorans D-507.</title>
        <authorList>
            <person name="Fomenkov A."/>
            <person name="Gridneva E."/>
            <person name="Smolyakov D."/>
            <person name="Dubinina G."/>
            <person name="Vincze T."/>
            <person name="Grabovich M."/>
            <person name="Roberts R.J."/>
        </authorList>
    </citation>
    <scope>NUCLEOTIDE SEQUENCE [LARGE SCALE GENOMIC DNA]</scope>
    <source>
        <strain evidence="4 5">D-507</strain>
    </source>
</reference>
<dbReference type="KEGG" id="snn:EWH46_01065"/>
<evidence type="ECO:0000313" key="3">
    <source>
        <dbReference type="EMBL" id="MET3603822.1"/>
    </source>
</evidence>
<dbReference type="InterPro" id="IPR027417">
    <property type="entry name" value="P-loop_NTPase"/>
</dbReference>
<evidence type="ECO:0000259" key="2">
    <source>
        <dbReference type="Pfam" id="PF13476"/>
    </source>
</evidence>
<dbReference type="Proteomes" id="UP000323522">
    <property type="component" value="Chromosome"/>
</dbReference>
<accession>A0A5C1PXV4</accession>
<feature type="domain" description="ATPase AAA-type core" evidence="1">
    <location>
        <begin position="132"/>
        <end position="311"/>
    </location>
</feature>
<evidence type="ECO:0000313" key="4">
    <source>
        <dbReference type="EMBL" id="QEM99498.1"/>
    </source>
</evidence>
<gene>
    <name evidence="3" type="ORF">ABIC99_001635</name>
    <name evidence="4" type="ORF">EWH46_01065</name>
</gene>
<dbReference type="GO" id="GO:0016887">
    <property type="term" value="F:ATP hydrolysis activity"/>
    <property type="evidence" value="ECO:0007669"/>
    <property type="project" value="InterPro"/>
</dbReference>
<organism evidence="4 5">
    <name type="scientific">Sphaerotilus sulfidivorans</name>
    <dbReference type="NCBI Taxonomy" id="639200"/>
    <lineage>
        <taxon>Bacteria</taxon>
        <taxon>Pseudomonadati</taxon>
        <taxon>Pseudomonadota</taxon>
        <taxon>Betaproteobacteria</taxon>
        <taxon>Burkholderiales</taxon>
        <taxon>Sphaerotilaceae</taxon>
        <taxon>Sphaerotilus</taxon>
    </lineage>
</organism>
<dbReference type="InterPro" id="IPR038729">
    <property type="entry name" value="Rad50/SbcC_AAA"/>
</dbReference>
<dbReference type="InterPro" id="IPR003959">
    <property type="entry name" value="ATPase_AAA_core"/>
</dbReference>
<dbReference type="EMBL" id="CP035708">
    <property type="protein sequence ID" value="QEM99498.1"/>
    <property type="molecule type" value="Genomic_DNA"/>
</dbReference>
<keyword evidence="6" id="KW-1185">Reference proteome</keyword>
<dbReference type="Gene3D" id="3.40.50.300">
    <property type="entry name" value="P-loop containing nucleotide triphosphate hydrolases"/>
    <property type="match status" value="2"/>
</dbReference>
<dbReference type="PANTHER" id="PTHR43581">
    <property type="entry name" value="ATP/GTP PHOSPHATASE"/>
    <property type="match status" value="1"/>
</dbReference>
<dbReference type="SUPFAM" id="SSF52540">
    <property type="entry name" value="P-loop containing nucleoside triphosphate hydrolases"/>
    <property type="match status" value="1"/>
</dbReference>
<dbReference type="PANTHER" id="PTHR43581:SF2">
    <property type="entry name" value="EXCINUCLEASE ATPASE SUBUNIT"/>
    <property type="match status" value="1"/>
</dbReference>
<keyword evidence="3" id="KW-0547">Nucleotide-binding</keyword>
<dbReference type="GO" id="GO:0005524">
    <property type="term" value="F:ATP binding"/>
    <property type="evidence" value="ECO:0007669"/>
    <property type="project" value="UniProtKB-KW"/>
</dbReference>
<dbReference type="Pfam" id="PF13476">
    <property type="entry name" value="AAA_23"/>
    <property type="match status" value="1"/>
</dbReference>
<dbReference type="OrthoDB" id="5468457at2"/>
<reference evidence="3 6" key="2">
    <citation type="submission" date="2024-06" db="EMBL/GenBank/DDBJ databases">
        <title>Genomic Encyclopedia of Type Strains, Phase IV (KMG-IV): sequencing the most valuable type-strain genomes for metagenomic binning, comparative biology and taxonomic classification.</title>
        <authorList>
            <person name="Goeker M."/>
        </authorList>
    </citation>
    <scope>NUCLEOTIDE SEQUENCE [LARGE SCALE GENOMIC DNA]</scope>
    <source>
        <strain evidence="3 6">D-501</strain>
    </source>
</reference>
<proteinExistence type="predicted"/>
<keyword evidence="3" id="KW-0067">ATP-binding</keyword>
<dbReference type="RefSeq" id="WP_149502277.1">
    <property type="nucleotide sequence ID" value="NZ_CP035708.1"/>
</dbReference>
<evidence type="ECO:0000313" key="6">
    <source>
        <dbReference type="Proteomes" id="UP001549111"/>
    </source>
</evidence>
<dbReference type="Pfam" id="PF13304">
    <property type="entry name" value="AAA_21"/>
    <property type="match status" value="1"/>
</dbReference>
<name>A0A5C1PXV4_9BURK</name>
<dbReference type="AlphaFoldDB" id="A0A5C1PXV4"/>
<dbReference type="EMBL" id="JBEPLS010000005">
    <property type="protein sequence ID" value="MET3603822.1"/>
    <property type="molecule type" value="Genomic_DNA"/>
</dbReference>
<feature type="domain" description="Rad50/SbcC-type AAA" evidence="2">
    <location>
        <begin position="6"/>
        <end position="74"/>
    </location>
</feature>
<dbReference type="Proteomes" id="UP001549111">
    <property type="component" value="Unassembled WGS sequence"/>
</dbReference>